<evidence type="ECO:0000313" key="2">
    <source>
        <dbReference type="EMBL" id="TWW76627.1"/>
    </source>
</evidence>
<keyword evidence="3" id="KW-1185">Reference proteome</keyword>
<gene>
    <name evidence="2" type="ORF">D4764_12G0000170</name>
</gene>
<name>A0A5C6PEB3_9TELE</name>
<evidence type="ECO:0000256" key="1">
    <source>
        <dbReference type="SAM" id="MobiDB-lite"/>
    </source>
</evidence>
<feature type="compositionally biased region" description="Basic and acidic residues" evidence="1">
    <location>
        <begin position="34"/>
        <end position="61"/>
    </location>
</feature>
<protein>
    <submittedName>
        <fullName evidence="2">Uncharacterized protein</fullName>
    </submittedName>
</protein>
<proteinExistence type="predicted"/>
<evidence type="ECO:0000313" key="3">
    <source>
        <dbReference type="Proteomes" id="UP000324091"/>
    </source>
</evidence>
<accession>A0A5C6PEB3</accession>
<organism evidence="2 3">
    <name type="scientific">Takifugu flavidus</name>
    <name type="common">sansaifugu</name>
    <dbReference type="NCBI Taxonomy" id="433684"/>
    <lineage>
        <taxon>Eukaryota</taxon>
        <taxon>Metazoa</taxon>
        <taxon>Chordata</taxon>
        <taxon>Craniata</taxon>
        <taxon>Vertebrata</taxon>
        <taxon>Euteleostomi</taxon>
        <taxon>Actinopterygii</taxon>
        <taxon>Neopterygii</taxon>
        <taxon>Teleostei</taxon>
        <taxon>Neoteleostei</taxon>
        <taxon>Acanthomorphata</taxon>
        <taxon>Eupercaria</taxon>
        <taxon>Tetraodontiformes</taxon>
        <taxon>Tetradontoidea</taxon>
        <taxon>Tetraodontidae</taxon>
        <taxon>Takifugu</taxon>
    </lineage>
</organism>
<reference evidence="2 3" key="1">
    <citation type="submission" date="2019-04" db="EMBL/GenBank/DDBJ databases">
        <title>Chromosome genome assembly for Takifugu flavidus.</title>
        <authorList>
            <person name="Xiao S."/>
        </authorList>
    </citation>
    <scope>NUCLEOTIDE SEQUENCE [LARGE SCALE GENOMIC DNA]</scope>
    <source>
        <strain evidence="2">HTHZ2018</strain>
        <tissue evidence="2">Muscle</tissue>
    </source>
</reference>
<comment type="caution">
    <text evidence="2">The sequence shown here is derived from an EMBL/GenBank/DDBJ whole genome shotgun (WGS) entry which is preliminary data.</text>
</comment>
<dbReference type="Proteomes" id="UP000324091">
    <property type="component" value="Chromosome 12"/>
</dbReference>
<dbReference type="EMBL" id="RHFK02000004">
    <property type="protein sequence ID" value="TWW76627.1"/>
    <property type="molecule type" value="Genomic_DNA"/>
</dbReference>
<feature type="region of interest" description="Disordered" evidence="1">
    <location>
        <begin position="1"/>
        <end position="61"/>
    </location>
</feature>
<sequence>MATVGSSEPGCPPCPAASRAPAESGATGTQRHICFGERLHRRSDPEKSSTQPGRKDCDSRRGQCDYPRMVTPWSALLDCMGGQAPTLLQVQFQPKAQFHGPGRSAC</sequence>
<dbReference type="AlphaFoldDB" id="A0A5C6PEB3"/>